<keyword evidence="2" id="KW-1185">Reference proteome</keyword>
<dbReference type="EMBL" id="CM042035">
    <property type="protein sequence ID" value="KAI3755547.1"/>
    <property type="molecule type" value="Genomic_DNA"/>
</dbReference>
<name>A0ACB9EAR2_9ASTR</name>
<reference evidence="1 2" key="2">
    <citation type="journal article" date="2022" name="Mol. Ecol. Resour.">
        <title>The genomes of chicory, endive, great burdock and yacon provide insights into Asteraceae paleo-polyploidization history and plant inulin production.</title>
        <authorList>
            <person name="Fan W."/>
            <person name="Wang S."/>
            <person name="Wang H."/>
            <person name="Wang A."/>
            <person name="Jiang F."/>
            <person name="Liu H."/>
            <person name="Zhao H."/>
            <person name="Xu D."/>
            <person name="Zhang Y."/>
        </authorList>
    </citation>
    <scope>NUCLEOTIDE SEQUENCE [LARGE SCALE GENOMIC DNA]</scope>
    <source>
        <strain evidence="2">cv. Yunnan</strain>
        <tissue evidence="1">Leaves</tissue>
    </source>
</reference>
<gene>
    <name evidence="1" type="ORF">L1987_55350</name>
</gene>
<accession>A0ACB9EAR2</accession>
<sequence>MNCFARRTRWNTAAAVADSEVGDDGDSSKFNRFQAHLSKVEIFYVSLLQHFAPIMEPGMILISRYGGGMSSAKAALESAAQVLAFEAGRKHGIRVNTVSAVKVDQDY</sequence>
<evidence type="ECO:0000313" key="2">
    <source>
        <dbReference type="Proteomes" id="UP001056120"/>
    </source>
</evidence>
<evidence type="ECO:0000313" key="1">
    <source>
        <dbReference type="EMBL" id="KAI3755547.1"/>
    </source>
</evidence>
<organism evidence="1 2">
    <name type="scientific">Smallanthus sonchifolius</name>
    <dbReference type="NCBI Taxonomy" id="185202"/>
    <lineage>
        <taxon>Eukaryota</taxon>
        <taxon>Viridiplantae</taxon>
        <taxon>Streptophyta</taxon>
        <taxon>Embryophyta</taxon>
        <taxon>Tracheophyta</taxon>
        <taxon>Spermatophyta</taxon>
        <taxon>Magnoliopsida</taxon>
        <taxon>eudicotyledons</taxon>
        <taxon>Gunneridae</taxon>
        <taxon>Pentapetalae</taxon>
        <taxon>asterids</taxon>
        <taxon>campanulids</taxon>
        <taxon>Asterales</taxon>
        <taxon>Asteraceae</taxon>
        <taxon>Asteroideae</taxon>
        <taxon>Heliantheae alliance</taxon>
        <taxon>Millerieae</taxon>
        <taxon>Smallanthus</taxon>
    </lineage>
</organism>
<dbReference type="Proteomes" id="UP001056120">
    <property type="component" value="Linkage Group LG18"/>
</dbReference>
<comment type="caution">
    <text evidence="1">The sequence shown here is derived from an EMBL/GenBank/DDBJ whole genome shotgun (WGS) entry which is preliminary data.</text>
</comment>
<reference evidence="2" key="1">
    <citation type="journal article" date="2022" name="Mol. Ecol. Resour.">
        <title>The genomes of chicory, endive, great burdock and yacon provide insights into Asteraceae palaeo-polyploidization history and plant inulin production.</title>
        <authorList>
            <person name="Fan W."/>
            <person name="Wang S."/>
            <person name="Wang H."/>
            <person name="Wang A."/>
            <person name="Jiang F."/>
            <person name="Liu H."/>
            <person name="Zhao H."/>
            <person name="Xu D."/>
            <person name="Zhang Y."/>
        </authorList>
    </citation>
    <scope>NUCLEOTIDE SEQUENCE [LARGE SCALE GENOMIC DNA]</scope>
    <source>
        <strain evidence="2">cv. Yunnan</strain>
    </source>
</reference>
<protein>
    <submittedName>
        <fullName evidence="1">Uncharacterized protein</fullName>
    </submittedName>
</protein>
<proteinExistence type="predicted"/>